<accession>A0AAV0MH63</accession>
<protein>
    <submittedName>
        <fullName evidence="1">Uncharacterized protein</fullName>
    </submittedName>
</protein>
<proteinExistence type="predicted"/>
<reference evidence="1" key="1">
    <citation type="submission" date="2022-08" db="EMBL/GenBank/DDBJ databases">
        <authorList>
            <person name="Gutierrez-Valencia J."/>
        </authorList>
    </citation>
    <scope>NUCLEOTIDE SEQUENCE</scope>
</reference>
<gene>
    <name evidence="1" type="ORF">LITE_LOCUS28892</name>
</gene>
<keyword evidence="2" id="KW-1185">Reference proteome</keyword>
<evidence type="ECO:0000313" key="2">
    <source>
        <dbReference type="Proteomes" id="UP001154282"/>
    </source>
</evidence>
<dbReference type="AlphaFoldDB" id="A0AAV0MH63"/>
<feature type="non-terminal residue" evidence="1">
    <location>
        <position position="67"/>
    </location>
</feature>
<sequence length="67" mass="7333">KTKLVIYKPGWIQVQTDGFVLTKSGKAATGVLSETTWDDVKAPLSATWVCALLQELNLRGLLKVCDL</sequence>
<dbReference type="Proteomes" id="UP001154282">
    <property type="component" value="Unassembled WGS sequence"/>
</dbReference>
<organism evidence="1 2">
    <name type="scientific">Linum tenue</name>
    <dbReference type="NCBI Taxonomy" id="586396"/>
    <lineage>
        <taxon>Eukaryota</taxon>
        <taxon>Viridiplantae</taxon>
        <taxon>Streptophyta</taxon>
        <taxon>Embryophyta</taxon>
        <taxon>Tracheophyta</taxon>
        <taxon>Spermatophyta</taxon>
        <taxon>Magnoliopsida</taxon>
        <taxon>eudicotyledons</taxon>
        <taxon>Gunneridae</taxon>
        <taxon>Pentapetalae</taxon>
        <taxon>rosids</taxon>
        <taxon>fabids</taxon>
        <taxon>Malpighiales</taxon>
        <taxon>Linaceae</taxon>
        <taxon>Linum</taxon>
    </lineage>
</organism>
<comment type="caution">
    <text evidence="1">The sequence shown here is derived from an EMBL/GenBank/DDBJ whole genome shotgun (WGS) entry which is preliminary data.</text>
</comment>
<feature type="non-terminal residue" evidence="1">
    <location>
        <position position="1"/>
    </location>
</feature>
<evidence type="ECO:0000313" key="1">
    <source>
        <dbReference type="EMBL" id="CAI0446124.1"/>
    </source>
</evidence>
<dbReference type="EMBL" id="CAMGYJ010000007">
    <property type="protein sequence ID" value="CAI0446124.1"/>
    <property type="molecule type" value="Genomic_DNA"/>
</dbReference>
<name>A0AAV0MH63_9ROSI</name>